<proteinExistence type="predicted"/>
<dbReference type="EMBL" id="LFZN01000059">
    <property type="protein sequence ID" value="KXT01223.1"/>
    <property type="molecule type" value="Genomic_DNA"/>
</dbReference>
<reference evidence="2 3" key="1">
    <citation type="submission" date="2015-07" db="EMBL/GenBank/DDBJ databases">
        <title>Comparative genomics of the Sigatoka disease complex on banana suggests a link between parallel evolutionary changes in Pseudocercospora fijiensis and Pseudocercospora eumusae and increased virulence on the banana host.</title>
        <authorList>
            <person name="Chang T.-C."/>
            <person name="Salvucci A."/>
            <person name="Crous P.W."/>
            <person name="Stergiopoulos I."/>
        </authorList>
    </citation>
    <scope>NUCLEOTIDE SEQUENCE [LARGE SCALE GENOMIC DNA]</scope>
    <source>
        <strain evidence="2 3">CBS 114824</strain>
    </source>
</reference>
<protein>
    <submittedName>
        <fullName evidence="2">Uncharacterized protein</fullName>
    </submittedName>
</protein>
<dbReference type="Proteomes" id="UP000070133">
    <property type="component" value="Unassembled WGS sequence"/>
</dbReference>
<feature type="region of interest" description="Disordered" evidence="1">
    <location>
        <begin position="160"/>
        <end position="195"/>
    </location>
</feature>
<evidence type="ECO:0000256" key="1">
    <source>
        <dbReference type="SAM" id="MobiDB-lite"/>
    </source>
</evidence>
<keyword evidence="3" id="KW-1185">Reference proteome</keyword>
<sequence length="195" mass="21916">MAKRAYKYCASSCPAKHLQRMEEHIASDTLSAFTFQSHSQKVLPMLRRLSIAESREQPKTGRQLNDIAHNPLSLTCTPKSTPSLLRFQALELAQHHSFQQENSPPRLRINDVNFSEKPIKIGDRRKELGSITHNTLSPRYTSIFETESLFRRLMRTHSRAELGPTSPYPGGVELPSSATKAHGSPPQPCANEKLS</sequence>
<dbReference type="AlphaFoldDB" id="A0A139HFK8"/>
<accession>A0A139HFK8</accession>
<organism evidence="2 3">
    <name type="scientific">Pseudocercospora eumusae</name>
    <dbReference type="NCBI Taxonomy" id="321146"/>
    <lineage>
        <taxon>Eukaryota</taxon>
        <taxon>Fungi</taxon>
        <taxon>Dikarya</taxon>
        <taxon>Ascomycota</taxon>
        <taxon>Pezizomycotina</taxon>
        <taxon>Dothideomycetes</taxon>
        <taxon>Dothideomycetidae</taxon>
        <taxon>Mycosphaerellales</taxon>
        <taxon>Mycosphaerellaceae</taxon>
        <taxon>Pseudocercospora</taxon>
    </lineage>
</organism>
<evidence type="ECO:0000313" key="3">
    <source>
        <dbReference type="Proteomes" id="UP000070133"/>
    </source>
</evidence>
<name>A0A139HFK8_9PEZI</name>
<gene>
    <name evidence="2" type="ORF">AC578_3811</name>
</gene>
<comment type="caution">
    <text evidence="2">The sequence shown here is derived from an EMBL/GenBank/DDBJ whole genome shotgun (WGS) entry which is preliminary data.</text>
</comment>
<evidence type="ECO:0000313" key="2">
    <source>
        <dbReference type="EMBL" id="KXT01223.1"/>
    </source>
</evidence>